<evidence type="ECO:0000313" key="3">
    <source>
        <dbReference type="EMBL" id="EKG11606.1"/>
    </source>
</evidence>
<dbReference type="PANTHER" id="PTHR23079">
    <property type="entry name" value="RNA-DEPENDENT RNA POLYMERASE"/>
    <property type="match status" value="1"/>
</dbReference>
<dbReference type="InterPro" id="IPR057596">
    <property type="entry name" value="RDRP_core"/>
</dbReference>
<dbReference type="eggNOG" id="KOG0988">
    <property type="taxonomic scope" value="Eukaryota"/>
</dbReference>
<keyword evidence="3" id="KW-0548">Nucleotidyltransferase</keyword>
<dbReference type="HOGENOM" id="CLU_001366_0_2_1"/>
<dbReference type="OrthoDB" id="6513042at2759"/>
<sequence>MFYPAPTVMAPQPRYGPPHMRPQTRNNEWRTWQELKIKIQGLPKSVRTLDVYRLLKDEGEITRIDIDSQAVGTAWVTFSPPPCKAFWSEQLKFPSSERLLAMEARQQQQALKSSPVNPDTKYPETMVVSAESIDFGFMYSESQMMTMQQAAPDQGCSINFSLDLGRAEIRVQFPLVIFDEKHSTSVIVQYRFQVPLQRVKEVYEEQHDTKRFLVLPVDGIPHYFRKVRDVESTHGKDRIWSDWKLWYRQTDITHLRSSLKTAPTTLHKKNAVIDIARWTTYRLEFDHSEATMTKYHQICDALTDWNVNVITDSHITLLQMKPAILWDIIDAPLSPPCSSVSPRGLLNNPIKLEFEVRYQLEVCLSNNILNEHNVTREFVERLAQMDKKMAKSVLEAAMDKKRRFFEPMDIFKLPLRKEAMLKQTPAHCVYSRSANITPSTITFASPTMEISNRIIREYLRFSDRFLRVKFTEEKPRGKIRSSRDDKDTELFTRVWRTLRNGIAIGDRHYEFLAFGNSQFREHGAYFFAPIEDDLCDENNITPSDIRMLMGDFDEIQEVARYASRMGQCFSTTREATSVKAHVSGHEDIMRNGYIFTDGVGKISAALAVKIAQEFGHPTAVEDPPSVFQFRLGGCKGVLAVSKELGADEIHIRRSQDKFPAPSEGLEIIKWSQFATATLNRQLIIILDARGVPNGVFMKKLQDQLSDLKKAMTSEVVALRLLQRFVDSNQVSLTLAGMVLDGFMGIKEPFLMSVLHLWRTWSIKYLKEKARLFVGEGAFLLGCLDETASLHGHFYSEQNWKSLQTNLLPQIFVQVSDINHPGRYKIIEGVCIVARNPSLHPGDVRVVQAVNQPKLHHLKNVVVFPQTGDRDIPNMCSGGDLDGDDYMVVWDKELIPQKNYKPMDFTPPQKQTVEKVTMEHITKFFVEYIKNDSLGVIANAHLAAADFEDEGVMSKRCLELARIHSTAVDYPKSGVAAIMDKRLAPRRYPHFMQNNFRNLENGRCYESKKILGQLFDAVKEVDFDPQYDAPFDSRILNAYNLEPATLARAGALKVLYDAAVRRLMAQHDIQTEFEVWSTFILKHNNEIRDYSLQEDFGRIWDGLRERFQKLCFEEAAGGFREGLYGTDDKEKRAALQETGRAFINLGPFVAAMYTVTAQEMQAAIERTGRNRAVAGHTVPVQKMSPDIMPLMSFPWIFSRELGLIANGIRGRPEGLALHSQVQRKQPIAKNAGLASAVKGAWSKEDELFVDGGRVKHGEFLDIFHDSNKSKEQHQAPEGSLRDFSNIPTEPTIPARPEAPLDKGTKGLERRQLSSKKTQPDVIAHQGGDDMENYESVYPDDSASMQKPALSKSAEHKIEANPLLPPSRLPDSQLNGVDYREPDYPQSIFADDTTAKSTDALVFHSPPPSVASTPVPEEESDFPLVAAEEASEVDKRRVVGRGRDGVRGDRSLSSVKEAKGEADTEHNTVNGDKEDRDEKAKAVQEKSGDDEVEEVVLPKRKGKTSWDLLKRFA</sequence>
<dbReference type="PANTHER" id="PTHR23079:SF55">
    <property type="entry name" value="RNA-DIRECTED RNA POLYMERASE"/>
    <property type="match status" value="1"/>
</dbReference>
<dbReference type="GO" id="GO:0003723">
    <property type="term" value="F:RNA binding"/>
    <property type="evidence" value="ECO:0007669"/>
    <property type="project" value="UniProtKB-KW"/>
</dbReference>
<evidence type="ECO:0000256" key="1">
    <source>
        <dbReference type="SAM" id="MobiDB-lite"/>
    </source>
</evidence>
<organism evidence="3 4">
    <name type="scientific">Macrophomina phaseolina (strain MS6)</name>
    <name type="common">Charcoal rot fungus</name>
    <dbReference type="NCBI Taxonomy" id="1126212"/>
    <lineage>
        <taxon>Eukaryota</taxon>
        <taxon>Fungi</taxon>
        <taxon>Dikarya</taxon>
        <taxon>Ascomycota</taxon>
        <taxon>Pezizomycotina</taxon>
        <taxon>Dothideomycetes</taxon>
        <taxon>Dothideomycetes incertae sedis</taxon>
        <taxon>Botryosphaeriales</taxon>
        <taxon>Botryosphaeriaceae</taxon>
        <taxon>Macrophomina</taxon>
    </lineage>
</organism>
<feature type="compositionally biased region" description="Basic and acidic residues" evidence="1">
    <location>
        <begin position="1297"/>
        <end position="1310"/>
    </location>
</feature>
<dbReference type="InterPro" id="IPR007855">
    <property type="entry name" value="RDRP"/>
</dbReference>
<feature type="region of interest" description="Disordered" evidence="1">
    <location>
        <begin position="1264"/>
        <end position="1494"/>
    </location>
</feature>
<dbReference type="VEuPathDB" id="FungiDB:MPH_11099"/>
<dbReference type="Pfam" id="PF05183">
    <property type="entry name" value="RdRP"/>
    <property type="match status" value="1"/>
</dbReference>
<feature type="compositionally biased region" description="Basic and acidic residues" evidence="1">
    <location>
        <begin position="1264"/>
        <end position="1273"/>
    </location>
</feature>
<proteinExistence type="predicted"/>
<dbReference type="EMBL" id="AHHD01000467">
    <property type="protein sequence ID" value="EKG11606.1"/>
    <property type="molecule type" value="Genomic_DNA"/>
</dbReference>
<name>K2QNW5_MACPH</name>
<protein>
    <submittedName>
        <fullName evidence="3">RNA-dependent RNA polymerase eukaryotic-type</fullName>
    </submittedName>
</protein>
<keyword evidence="3" id="KW-0808">Transferase</keyword>
<dbReference type="Proteomes" id="UP000007129">
    <property type="component" value="Unassembled WGS sequence"/>
</dbReference>
<feature type="domain" description="RDRP core" evidence="2">
    <location>
        <begin position="436"/>
        <end position="1017"/>
    </location>
</feature>
<gene>
    <name evidence="3" type="ORF">MPH_11099</name>
</gene>
<keyword evidence="3" id="KW-0696">RNA-directed RNA polymerase</keyword>
<evidence type="ECO:0000259" key="2">
    <source>
        <dbReference type="Pfam" id="PF05183"/>
    </source>
</evidence>
<dbReference type="GO" id="GO:0030422">
    <property type="term" value="P:siRNA processing"/>
    <property type="evidence" value="ECO:0007669"/>
    <property type="project" value="TreeGrafter"/>
</dbReference>
<dbReference type="GO" id="GO:0031380">
    <property type="term" value="C:nuclear RNA-directed RNA polymerase complex"/>
    <property type="evidence" value="ECO:0007669"/>
    <property type="project" value="TreeGrafter"/>
</dbReference>
<dbReference type="GO" id="GO:0003968">
    <property type="term" value="F:RNA-directed RNA polymerase activity"/>
    <property type="evidence" value="ECO:0007669"/>
    <property type="project" value="UniProtKB-KW"/>
</dbReference>
<dbReference type="InParanoid" id="K2QNW5"/>
<dbReference type="STRING" id="1126212.K2QNW5"/>
<feature type="compositionally biased region" description="Basic and acidic residues" evidence="1">
    <location>
        <begin position="1430"/>
        <end position="1487"/>
    </location>
</feature>
<accession>K2QNW5</accession>
<reference evidence="3 4" key="1">
    <citation type="journal article" date="2012" name="BMC Genomics">
        <title>Tools to kill: Genome of one of the most destructive plant pathogenic fungi Macrophomina phaseolina.</title>
        <authorList>
            <person name="Islam M.S."/>
            <person name="Haque M.S."/>
            <person name="Islam M.M."/>
            <person name="Emdad E.M."/>
            <person name="Halim A."/>
            <person name="Hossen Q.M.M."/>
            <person name="Hossain M.Z."/>
            <person name="Ahmed B."/>
            <person name="Rahim S."/>
            <person name="Rahman M.S."/>
            <person name="Alam M.M."/>
            <person name="Hou S."/>
            <person name="Wan X."/>
            <person name="Saito J.A."/>
            <person name="Alam M."/>
        </authorList>
    </citation>
    <scope>NUCLEOTIDE SEQUENCE [LARGE SCALE GENOMIC DNA]</scope>
    <source>
        <strain evidence="3 4">MS6</strain>
    </source>
</reference>
<evidence type="ECO:0000313" key="4">
    <source>
        <dbReference type="Proteomes" id="UP000007129"/>
    </source>
</evidence>
<comment type="caution">
    <text evidence="3">The sequence shown here is derived from an EMBL/GenBank/DDBJ whole genome shotgun (WGS) entry which is preliminary data.</text>
</comment>